<dbReference type="SMART" id="SM00248">
    <property type="entry name" value="ANK"/>
    <property type="match status" value="3"/>
</dbReference>
<evidence type="ECO:0000256" key="3">
    <source>
        <dbReference type="PROSITE-ProRule" id="PRU00023"/>
    </source>
</evidence>
<dbReference type="EMBL" id="ML120456">
    <property type="protein sequence ID" value="RPA93253.1"/>
    <property type="molecule type" value="Genomic_DNA"/>
</dbReference>
<keyword evidence="5" id="KW-1185">Reference proteome</keyword>
<keyword evidence="1" id="KW-0677">Repeat</keyword>
<organism evidence="4 5">
    <name type="scientific">Choiromyces venosus 120613-1</name>
    <dbReference type="NCBI Taxonomy" id="1336337"/>
    <lineage>
        <taxon>Eukaryota</taxon>
        <taxon>Fungi</taxon>
        <taxon>Dikarya</taxon>
        <taxon>Ascomycota</taxon>
        <taxon>Pezizomycotina</taxon>
        <taxon>Pezizomycetes</taxon>
        <taxon>Pezizales</taxon>
        <taxon>Tuberaceae</taxon>
        <taxon>Choiromyces</taxon>
    </lineage>
</organism>
<dbReference type="PROSITE" id="PS50297">
    <property type="entry name" value="ANK_REP_REGION"/>
    <property type="match status" value="1"/>
</dbReference>
<dbReference type="OrthoDB" id="194358at2759"/>
<dbReference type="PROSITE" id="PS50088">
    <property type="entry name" value="ANK_REPEAT"/>
    <property type="match status" value="1"/>
</dbReference>
<evidence type="ECO:0000256" key="1">
    <source>
        <dbReference type="ARBA" id="ARBA00022737"/>
    </source>
</evidence>
<proteinExistence type="predicted"/>
<protein>
    <submittedName>
        <fullName evidence="4">Ankyrin</fullName>
    </submittedName>
</protein>
<accession>A0A3N4J4K7</accession>
<sequence>GRMPLCWAAENGHDGVVKTLLAREDVNPNTPDTEYGRTPLCWAARNGHEAVIKTLLAREDVRTDSPYNLNKTPLSWALSGGHNQIVKMLQERISRASDPAHDGGQVATPQSAVNGQQYAAGTLCGGSDLGSDITNLEGPNVHLSTNPKKLKRVSGYDGWLFLSEPPPLLS</sequence>
<evidence type="ECO:0000313" key="5">
    <source>
        <dbReference type="Proteomes" id="UP000276215"/>
    </source>
</evidence>
<dbReference type="AlphaFoldDB" id="A0A3N4J4K7"/>
<dbReference type="PANTHER" id="PTHR24198:SF165">
    <property type="entry name" value="ANKYRIN REPEAT-CONTAINING PROTEIN-RELATED"/>
    <property type="match status" value="1"/>
</dbReference>
<dbReference type="STRING" id="1336337.A0A3N4J4K7"/>
<dbReference type="PANTHER" id="PTHR24198">
    <property type="entry name" value="ANKYRIN REPEAT AND PROTEIN KINASE DOMAIN-CONTAINING PROTEIN"/>
    <property type="match status" value="1"/>
</dbReference>
<dbReference type="Pfam" id="PF12796">
    <property type="entry name" value="Ank_2"/>
    <property type="match status" value="1"/>
</dbReference>
<dbReference type="Proteomes" id="UP000276215">
    <property type="component" value="Unassembled WGS sequence"/>
</dbReference>
<evidence type="ECO:0000256" key="2">
    <source>
        <dbReference type="ARBA" id="ARBA00023043"/>
    </source>
</evidence>
<evidence type="ECO:0000313" key="4">
    <source>
        <dbReference type="EMBL" id="RPA93253.1"/>
    </source>
</evidence>
<name>A0A3N4J4K7_9PEZI</name>
<dbReference type="SUPFAM" id="SSF48403">
    <property type="entry name" value="Ankyrin repeat"/>
    <property type="match status" value="1"/>
</dbReference>
<dbReference type="InterPro" id="IPR002110">
    <property type="entry name" value="Ankyrin_rpt"/>
</dbReference>
<gene>
    <name evidence="4" type="ORF">L873DRAFT_1706174</name>
</gene>
<reference evidence="4 5" key="1">
    <citation type="journal article" date="2018" name="Nat. Ecol. Evol.">
        <title>Pezizomycetes genomes reveal the molecular basis of ectomycorrhizal truffle lifestyle.</title>
        <authorList>
            <person name="Murat C."/>
            <person name="Payen T."/>
            <person name="Noel B."/>
            <person name="Kuo A."/>
            <person name="Morin E."/>
            <person name="Chen J."/>
            <person name="Kohler A."/>
            <person name="Krizsan K."/>
            <person name="Balestrini R."/>
            <person name="Da Silva C."/>
            <person name="Montanini B."/>
            <person name="Hainaut M."/>
            <person name="Levati E."/>
            <person name="Barry K.W."/>
            <person name="Belfiori B."/>
            <person name="Cichocki N."/>
            <person name="Clum A."/>
            <person name="Dockter R.B."/>
            <person name="Fauchery L."/>
            <person name="Guy J."/>
            <person name="Iotti M."/>
            <person name="Le Tacon F."/>
            <person name="Lindquist E.A."/>
            <person name="Lipzen A."/>
            <person name="Malagnac F."/>
            <person name="Mello A."/>
            <person name="Molinier V."/>
            <person name="Miyauchi S."/>
            <person name="Poulain J."/>
            <person name="Riccioni C."/>
            <person name="Rubini A."/>
            <person name="Sitrit Y."/>
            <person name="Splivallo R."/>
            <person name="Traeger S."/>
            <person name="Wang M."/>
            <person name="Zifcakova L."/>
            <person name="Wipf D."/>
            <person name="Zambonelli A."/>
            <person name="Paolocci F."/>
            <person name="Nowrousian M."/>
            <person name="Ottonello S."/>
            <person name="Baldrian P."/>
            <person name="Spatafora J.W."/>
            <person name="Henrissat B."/>
            <person name="Nagy L.G."/>
            <person name="Aury J.M."/>
            <person name="Wincker P."/>
            <person name="Grigoriev I.V."/>
            <person name="Bonfante P."/>
            <person name="Martin F.M."/>
        </authorList>
    </citation>
    <scope>NUCLEOTIDE SEQUENCE [LARGE SCALE GENOMIC DNA]</scope>
    <source>
        <strain evidence="4 5">120613-1</strain>
    </source>
</reference>
<dbReference type="Gene3D" id="1.25.40.20">
    <property type="entry name" value="Ankyrin repeat-containing domain"/>
    <property type="match status" value="1"/>
</dbReference>
<dbReference type="InterPro" id="IPR036770">
    <property type="entry name" value="Ankyrin_rpt-contain_sf"/>
</dbReference>
<feature type="repeat" description="ANK" evidence="3">
    <location>
        <begin position="35"/>
        <end position="56"/>
    </location>
</feature>
<keyword evidence="2 3" id="KW-0040">ANK repeat</keyword>
<feature type="non-terminal residue" evidence="4">
    <location>
        <position position="1"/>
    </location>
</feature>